<evidence type="ECO:0000313" key="1">
    <source>
        <dbReference type="EMBL" id="MDK1683484.1"/>
    </source>
</evidence>
<evidence type="ECO:0000313" key="2">
    <source>
        <dbReference type="Proteomes" id="UP001241935"/>
    </source>
</evidence>
<dbReference type="RefSeq" id="WP_284066737.1">
    <property type="nucleotide sequence ID" value="NZ_JASKNE010000001.1"/>
</dbReference>
<comment type="caution">
    <text evidence="1">The sequence shown here is derived from an EMBL/GenBank/DDBJ whole genome shotgun (WGS) entry which is preliminary data.</text>
</comment>
<accession>A0AAW6UNG7</accession>
<reference evidence="1" key="1">
    <citation type="submission" date="2023-04" db="EMBL/GenBank/DDBJ databases">
        <title>The environmental microbiomes in feedlot watering bowls are a reservoir of florfenicol resistance for bovine respiratory disease pathogens.</title>
        <authorList>
            <person name="Kos D.W."/>
            <person name="Ruzzini A.C."/>
            <person name="Schreiner B."/>
            <person name="Jelinski M.D."/>
        </authorList>
    </citation>
    <scope>NUCLEOTIDE SEQUENCE</scope>
    <source>
        <strain evidence="1">WB3</strain>
    </source>
</reference>
<dbReference type="Proteomes" id="UP001241935">
    <property type="component" value="Unassembled WGS sequence"/>
</dbReference>
<dbReference type="EMBL" id="JASKNE010000001">
    <property type="protein sequence ID" value="MDK1683484.1"/>
    <property type="molecule type" value="Genomic_DNA"/>
</dbReference>
<proteinExistence type="predicted"/>
<dbReference type="AlphaFoldDB" id="A0AAW6UNG7"/>
<sequence length="60" mass="6900">MSESKSIEDMAHDYVVASLQAGKAVQREDIEDYCKMAADLKGVAKNVQRDVAEDERRRRW</sequence>
<protein>
    <submittedName>
        <fullName evidence="1">Uncharacterized protein</fullName>
    </submittedName>
</protein>
<name>A0AAW6UNG7_9GAMM</name>
<organism evidence="1 2">
    <name type="scientific">Acinetobacter terrestris</name>
    <dbReference type="NCBI Taxonomy" id="2529843"/>
    <lineage>
        <taxon>Bacteria</taxon>
        <taxon>Pseudomonadati</taxon>
        <taxon>Pseudomonadota</taxon>
        <taxon>Gammaproteobacteria</taxon>
        <taxon>Moraxellales</taxon>
        <taxon>Moraxellaceae</taxon>
        <taxon>Acinetobacter</taxon>
        <taxon>Acinetobacter Taxon 24</taxon>
    </lineage>
</organism>
<gene>
    <name evidence="1" type="ORF">QOR41_06460</name>
</gene>